<comment type="caution">
    <text evidence="1">The sequence shown here is derived from an EMBL/GenBank/DDBJ whole genome shotgun (WGS) entry which is preliminary data.</text>
</comment>
<protein>
    <recommendedName>
        <fullName evidence="3">Methyl-accepting chemotaxis protein</fullName>
    </recommendedName>
</protein>
<keyword evidence="2" id="KW-1185">Reference proteome</keyword>
<evidence type="ECO:0000313" key="2">
    <source>
        <dbReference type="Proteomes" id="UP000053900"/>
    </source>
</evidence>
<reference evidence="1 2" key="1">
    <citation type="submission" date="2015-07" db="EMBL/GenBank/DDBJ databases">
        <title>Draft genome of Enhydrobacter aerosaccus.</title>
        <authorList>
            <person name="Wang X."/>
        </authorList>
    </citation>
    <scope>NUCLEOTIDE SEQUENCE [LARGE SCALE GENOMIC DNA]</scope>
    <source>
        <strain evidence="1 2">CGMCC9176</strain>
    </source>
</reference>
<proteinExistence type="predicted"/>
<evidence type="ECO:0008006" key="3">
    <source>
        <dbReference type="Google" id="ProtNLM"/>
    </source>
</evidence>
<dbReference type="EMBL" id="LGSW01000016">
    <property type="protein sequence ID" value="KND18258.1"/>
    <property type="molecule type" value="Genomic_DNA"/>
</dbReference>
<gene>
    <name evidence="1" type="ORF">AFK20_11745</name>
</gene>
<organism evidence="1 2">
    <name type="scientific">Enhydrobacter aerosaccus</name>
    <dbReference type="NCBI Taxonomy" id="225324"/>
    <lineage>
        <taxon>Bacteria</taxon>
        <taxon>Pseudomonadati</taxon>
        <taxon>Pseudomonadota</taxon>
        <taxon>Alphaproteobacteria</taxon>
        <taxon>Hyphomicrobiales</taxon>
        <taxon>Enhydrobacter</taxon>
    </lineage>
</organism>
<name>A0ABR5IJ39_9HYPH</name>
<dbReference type="InterPro" id="IPR025503">
    <property type="entry name" value="DUF4391"/>
</dbReference>
<dbReference type="Proteomes" id="UP000053900">
    <property type="component" value="Unassembled WGS sequence"/>
</dbReference>
<sequence>MLYHYPSTAKVDKIIPKNKLYQRGSANHRIERLFVEQVESIRWAYKLSPHTINLNDSETIKEIQIFSIVSRVERLDTEVLQFIDKLIPSPIIFEILFEDKIKVIATYKRQSQADSQKFVLGKYYATDWQDLTQREDLPIVFGIADLYEYFIEQLLIHTNKTTNKTSSNVFLSPNVGANLSTTHQKIASIEDKIAHTEKMALLTKQIYELQKRMYKEKQFNRQVEMNLQLQTLQKQLKDLTR</sequence>
<accession>A0ABR5IJ39</accession>
<dbReference type="Pfam" id="PF14335">
    <property type="entry name" value="DUF4391"/>
    <property type="match status" value="1"/>
</dbReference>
<evidence type="ECO:0000313" key="1">
    <source>
        <dbReference type="EMBL" id="KND18258.1"/>
    </source>
</evidence>